<dbReference type="InterPro" id="IPR043917">
    <property type="entry name" value="DUF5753"/>
</dbReference>
<dbReference type="EMBL" id="JAENHP010000020">
    <property type="protein sequence ID" value="MBM2621640.1"/>
    <property type="molecule type" value="Genomic_DNA"/>
</dbReference>
<reference evidence="2 3" key="1">
    <citation type="submission" date="2021-01" db="EMBL/GenBank/DDBJ databases">
        <title>Actinoplanes sp. nov. LDG1-06 isolated from lichen.</title>
        <authorList>
            <person name="Saeng-In P."/>
            <person name="Phongsopitanun W."/>
            <person name="Kanchanasin P."/>
            <person name="Yuki M."/>
            <person name="Kudo T."/>
            <person name="Ohkuma M."/>
            <person name="Tanasupawat S."/>
        </authorList>
    </citation>
    <scope>NUCLEOTIDE SEQUENCE [LARGE SCALE GENOMIC DNA]</scope>
    <source>
        <strain evidence="2 3">LDG1-06</strain>
    </source>
</reference>
<gene>
    <name evidence="2" type="ORF">JIG36_39665</name>
</gene>
<dbReference type="Pfam" id="PF19054">
    <property type="entry name" value="DUF5753"/>
    <property type="match status" value="1"/>
</dbReference>
<dbReference type="InterPro" id="IPR010982">
    <property type="entry name" value="Lambda_DNA-bd_dom_sf"/>
</dbReference>
<dbReference type="InterPro" id="IPR001387">
    <property type="entry name" value="Cro/C1-type_HTH"/>
</dbReference>
<organism evidence="2 3">
    <name type="scientific">Paractinoplanes ovalisporus</name>
    <dbReference type="NCBI Taxonomy" id="2810368"/>
    <lineage>
        <taxon>Bacteria</taxon>
        <taxon>Bacillati</taxon>
        <taxon>Actinomycetota</taxon>
        <taxon>Actinomycetes</taxon>
        <taxon>Micromonosporales</taxon>
        <taxon>Micromonosporaceae</taxon>
        <taxon>Paractinoplanes</taxon>
    </lineage>
</organism>
<name>A0ABS2APE9_9ACTN</name>
<evidence type="ECO:0000259" key="1">
    <source>
        <dbReference type="PROSITE" id="PS50943"/>
    </source>
</evidence>
<dbReference type="SMART" id="SM00530">
    <property type="entry name" value="HTH_XRE"/>
    <property type="match status" value="1"/>
</dbReference>
<dbReference type="Gene3D" id="1.10.260.40">
    <property type="entry name" value="lambda repressor-like DNA-binding domains"/>
    <property type="match status" value="1"/>
</dbReference>
<dbReference type="Pfam" id="PF13560">
    <property type="entry name" value="HTH_31"/>
    <property type="match status" value="1"/>
</dbReference>
<dbReference type="CDD" id="cd00093">
    <property type="entry name" value="HTH_XRE"/>
    <property type="match status" value="1"/>
</dbReference>
<accession>A0ABS2APE9</accession>
<keyword evidence="3" id="KW-1185">Reference proteome</keyword>
<dbReference type="SUPFAM" id="SSF47413">
    <property type="entry name" value="lambda repressor-like DNA-binding domains"/>
    <property type="match status" value="1"/>
</dbReference>
<dbReference type="PROSITE" id="PS50943">
    <property type="entry name" value="HTH_CROC1"/>
    <property type="match status" value="1"/>
</dbReference>
<dbReference type="RefSeq" id="WP_203381608.1">
    <property type="nucleotide sequence ID" value="NZ_JAENHP010000020.1"/>
</dbReference>
<evidence type="ECO:0000313" key="2">
    <source>
        <dbReference type="EMBL" id="MBM2621640.1"/>
    </source>
</evidence>
<comment type="caution">
    <text evidence="2">The sequence shown here is derived from an EMBL/GenBank/DDBJ whole genome shotgun (WGS) entry which is preliminary data.</text>
</comment>
<feature type="domain" description="HTH cro/C1-type" evidence="1">
    <location>
        <begin position="19"/>
        <end position="73"/>
    </location>
</feature>
<protein>
    <submittedName>
        <fullName evidence="2">Helix-turn-helix transcriptional regulator</fullName>
    </submittedName>
</protein>
<sequence>MAPREPGPIRAARMLRADLRRAREAAGITQAEVARAMEWSLSKVMRIESGDVGISNNDLRPLAALLGINGAAQRELLRRNESSKTRGWWHDFRGDLSPAFLGLIGLESEVDQLRDYAAEYVPGLLQTRSYAEALVTGYRADATKMPDQGHDQRRLALRMRRQANLLERSDPPELKVVIDESVLYRRVGGAETMAAQMRRLAELSRRPSIEISVLPFEAGLIRFHAFTIVGNELVYVERMTNDQSLEDPANLALFNRQFEALVQTALDSERTGQLLNRVADHYDRGRQPRPWLWE</sequence>
<evidence type="ECO:0000313" key="3">
    <source>
        <dbReference type="Proteomes" id="UP000632138"/>
    </source>
</evidence>
<proteinExistence type="predicted"/>
<dbReference type="Proteomes" id="UP000632138">
    <property type="component" value="Unassembled WGS sequence"/>
</dbReference>